<evidence type="ECO:0000313" key="2">
    <source>
        <dbReference type="Proteomes" id="UP001203284"/>
    </source>
</evidence>
<dbReference type="RefSeq" id="WP_247026831.1">
    <property type="nucleotide sequence ID" value="NZ_JALKCH010000002.1"/>
</dbReference>
<protein>
    <submittedName>
        <fullName evidence="1">Uncharacterized protein</fullName>
    </submittedName>
</protein>
<name>A0ABT0D806_9HYPH</name>
<dbReference type="EMBL" id="JALKCH010000002">
    <property type="protein sequence ID" value="MCK0196093.1"/>
    <property type="molecule type" value="Genomic_DNA"/>
</dbReference>
<organism evidence="1 2">
    <name type="scientific">Ancylobacter crimeensis</name>
    <dbReference type="NCBI Taxonomy" id="2579147"/>
    <lineage>
        <taxon>Bacteria</taxon>
        <taxon>Pseudomonadati</taxon>
        <taxon>Pseudomonadota</taxon>
        <taxon>Alphaproteobacteria</taxon>
        <taxon>Hyphomicrobiales</taxon>
        <taxon>Xanthobacteraceae</taxon>
        <taxon>Ancylobacter</taxon>
    </lineage>
</organism>
<proteinExistence type="predicted"/>
<reference evidence="1 2" key="1">
    <citation type="submission" date="2022-04" db="EMBL/GenBank/DDBJ databases">
        <authorList>
            <person name="Grouzdev D.S."/>
            <person name="Pantiukh K.S."/>
            <person name="Krutkina M.S."/>
        </authorList>
    </citation>
    <scope>NUCLEOTIDE SEQUENCE [LARGE SCALE GENOMIC DNA]</scope>
    <source>
        <strain evidence="1 2">6x-1</strain>
    </source>
</reference>
<comment type="caution">
    <text evidence="1">The sequence shown here is derived from an EMBL/GenBank/DDBJ whole genome shotgun (WGS) entry which is preliminary data.</text>
</comment>
<keyword evidence="2" id="KW-1185">Reference proteome</keyword>
<dbReference type="Proteomes" id="UP001203284">
    <property type="component" value="Unassembled WGS sequence"/>
</dbReference>
<gene>
    <name evidence="1" type="ORF">MWN34_04115</name>
</gene>
<sequence>MDPRSTTIEEEFVTIIGANPEEISRAFQAQGLADQHFAVVHRMGRHRFTMAEGADSSTLFDGRPLVAATYVRRHPG</sequence>
<accession>A0ABT0D806</accession>
<evidence type="ECO:0000313" key="1">
    <source>
        <dbReference type="EMBL" id="MCK0196093.1"/>
    </source>
</evidence>